<protein>
    <submittedName>
        <fullName evidence="3">Uncharacterized protein</fullName>
    </submittedName>
</protein>
<reference evidence="3 4" key="1">
    <citation type="journal article" date="2013" name="ISME J.">
        <title>Metabolic model for the filamentous 'Candidatus Microthrix parvicella' based on genomic and metagenomic analyses.</title>
        <authorList>
            <person name="Jon McIlroy S."/>
            <person name="Kristiansen R."/>
            <person name="Albertsen M."/>
            <person name="Michael Karst S."/>
            <person name="Rossetti S."/>
            <person name="Lund Nielsen J."/>
            <person name="Tandoi V."/>
            <person name="James Seviour R."/>
            <person name="Nielsen P.H."/>
        </authorList>
    </citation>
    <scope>NUCLEOTIDE SEQUENCE [LARGE SCALE GENOMIC DNA]</scope>
    <source>
        <strain evidence="3 4">RN1</strain>
    </source>
</reference>
<accession>R4YZH8</accession>
<evidence type="ECO:0000256" key="1">
    <source>
        <dbReference type="SAM" id="MobiDB-lite"/>
    </source>
</evidence>
<proteinExistence type="predicted"/>
<feature type="signal peptide" evidence="2">
    <location>
        <begin position="1"/>
        <end position="37"/>
    </location>
</feature>
<gene>
    <name evidence="3" type="ORF">BN381_130004</name>
</gene>
<dbReference type="HOGENOM" id="CLU_1040856_0_0_11"/>
<feature type="chain" id="PRO_5004383677" evidence="2">
    <location>
        <begin position="38"/>
        <end position="267"/>
    </location>
</feature>
<feature type="compositionally biased region" description="Low complexity" evidence="1">
    <location>
        <begin position="224"/>
        <end position="250"/>
    </location>
</feature>
<dbReference type="AlphaFoldDB" id="R4YZH8"/>
<comment type="caution">
    <text evidence="3">The sequence shown here is derived from an EMBL/GenBank/DDBJ whole genome shotgun (WGS) entry which is preliminary data.</text>
</comment>
<sequence>MSQSVNRATHRARWAPLALIGLLCGVVAMVAPTPAGAQDDAATAVLSTACTTGPFRLPATLQVRAGAERVEVVAGDVTASLEAEERETLVVPTGITIGEITLNGSSDGVLETANAACPPPEFYPDLTSAFQVTLRGACTVDGTDVGALLAIEQPYRASFGALATIDLIINGETTTVELASPEVIELDDDAVVPPVVTFAGLSVDVYEGESAVGYSFLNTYPACDSPSPTSETPPSSTDDPPSSNDDPPSSGNDGAPISTPLSPKFTG</sequence>
<evidence type="ECO:0000313" key="3">
    <source>
        <dbReference type="EMBL" id="CCM62446.1"/>
    </source>
</evidence>
<keyword evidence="4" id="KW-1185">Reference proteome</keyword>
<organism evidence="3 4">
    <name type="scientific">Candidatus Neomicrothrix parvicella RN1</name>
    <dbReference type="NCBI Taxonomy" id="1229780"/>
    <lineage>
        <taxon>Bacteria</taxon>
        <taxon>Bacillati</taxon>
        <taxon>Actinomycetota</taxon>
        <taxon>Acidimicrobiia</taxon>
        <taxon>Acidimicrobiales</taxon>
        <taxon>Microthrixaceae</taxon>
        <taxon>Candidatus Neomicrothrix</taxon>
    </lineage>
</organism>
<keyword evidence="2" id="KW-0732">Signal</keyword>
<evidence type="ECO:0000313" key="4">
    <source>
        <dbReference type="Proteomes" id="UP000018291"/>
    </source>
</evidence>
<evidence type="ECO:0000256" key="2">
    <source>
        <dbReference type="SAM" id="SignalP"/>
    </source>
</evidence>
<dbReference type="EMBL" id="CANL01000005">
    <property type="protein sequence ID" value="CCM62446.1"/>
    <property type="molecule type" value="Genomic_DNA"/>
</dbReference>
<dbReference type="STRING" id="1229780.BN381_130004"/>
<feature type="region of interest" description="Disordered" evidence="1">
    <location>
        <begin position="223"/>
        <end position="267"/>
    </location>
</feature>
<dbReference type="Proteomes" id="UP000018291">
    <property type="component" value="Unassembled WGS sequence"/>
</dbReference>
<name>R4YZH8_9ACTN</name>